<feature type="coiled-coil region" evidence="1">
    <location>
        <begin position="804"/>
        <end position="873"/>
    </location>
</feature>
<evidence type="ECO:0000256" key="1">
    <source>
        <dbReference type="SAM" id="Coils"/>
    </source>
</evidence>
<feature type="compositionally biased region" description="Basic and acidic residues" evidence="2">
    <location>
        <begin position="299"/>
        <end position="314"/>
    </location>
</feature>
<feature type="compositionally biased region" description="Basic and acidic residues" evidence="2">
    <location>
        <begin position="337"/>
        <end position="351"/>
    </location>
</feature>
<feature type="compositionally biased region" description="Polar residues" evidence="2">
    <location>
        <begin position="327"/>
        <end position="336"/>
    </location>
</feature>
<organism evidence="3 4">
    <name type="scientific">Parastrongyloides trichosuri</name>
    <name type="common">Possum-specific nematode worm</name>
    <dbReference type="NCBI Taxonomy" id="131310"/>
    <lineage>
        <taxon>Eukaryota</taxon>
        <taxon>Metazoa</taxon>
        <taxon>Ecdysozoa</taxon>
        <taxon>Nematoda</taxon>
        <taxon>Chromadorea</taxon>
        <taxon>Rhabditida</taxon>
        <taxon>Tylenchina</taxon>
        <taxon>Panagrolaimomorpha</taxon>
        <taxon>Strongyloidoidea</taxon>
        <taxon>Strongyloididae</taxon>
        <taxon>Parastrongyloides</taxon>
    </lineage>
</organism>
<evidence type="ECO:0000313" key="4">
    <source>
        <dbReference type="WBParaSite" id="PTRK_0000037700.1"/>
    </source>
</evidence>
<reference evidence="4" key="1">
    <citation type="submission" date="2017-02" db="UniProtKB">
        <authorList>
            <consortium name="WormBaseParasite"/>
        </authorList>
    </citation>
    <scope>IDENTIFICATION</scope>
</reference>
<feature type="compositionally biased region" description="Polar residues" evidence="2">
    <location>
        <begin position="197"/>
        <end position="206"/>
    </location>
</feature>
<feature type="coiled-coil region" evidence="1">
    <location>
        <begin position="1464"/>
        <end position="1498"/>
    </location>
</feature>
<protein>
    <submittedName>
        <fullName evidence="4">C3H1-type domain-containing protein</fullName>
    </submittedName>
</protein>
<dbReference type="WBParaSite" id="PTRK_0000037700.1">
    <property type="protein sequence ID" value="PTRK_0000037700.1"/>
    <property type="gene ID" value="PTRK_0000037700"/>
</dbReference>
<dbReference type="PANTHER" id="PTHR23159:SF31">
    <property type="entry name" value="CENTROSOME-ASSOCIATED PROTEIN CEP250 ISOFORM X1"/>
    <property type="match status" value="1"/>
</dbReference>
<feature type="coiled-coil region" evidence="1">
    <location>
        <begin position="1201"/>
        <end position="1228"/>
    </location>
</feature>
<feature type="coiled-coil region" evidence="1">
    <location>
        <begin position="960"/>
        <end position="1075"/>
    </location>
</feature>
<sequence>MDGNEEDKNRKNDNLLWHSYPKSTQLSSNLNSFFITPAIGRPIKPNINTNIPNLSNNKGIPKSIVTGAKKNSLNESELSTNISRHPNNKYTYNIMTSPPSLRYTTSDRTVKENEKLISKIPSSNIPISGSSSLPRKGILKRPASGFMDKNNDTNNDKIISVKSDTTDNYCMTRSLPGTLIDGNDNLLQEKGIRFNEHSIQGNTPSNDKNKGGKPKLSWSEKDAIAIFGDTSDDYTTETENDINHENKKFKDHDQSIFWDLKKRPLTIPKKSTFAPSTNIIDSTISETAILSSEESAQEDDVKKPLESKKFKQDNIDDSFDNSDDGTLHSTTSTIQENGKDKKNNDNEKKDSFSNVSITTKIPNFSLKSSIPPLPKGEERNNCLLKSNSGSQIPSLVNKAFQSGGSRKTPDIDDEIDKISVASSTGSSVIAGKWWFGKDTRYQLHCEKKGCAHKNCIQKGDDDYLTPTQRFTQEIIKLKSDLKKCQSQCKDKDKQLEQLRSKYKDIECLISNSDKFGNQKEVLDRRENEMNEMFRREKNEILEKHEIRVRQLIQETVDARTEMLKCAKKLEDLRSIKENMVDASINTDNIEYFDGNLRLNTNQGVMINSRRMSPSFPPVDPIVQNSEKHSMEAGVGCNLMSPSVGGYGNQTIPEGFNIQDTLNQLAAYQNEGFIWRTKASQLEICLKEQLIKTSNNEAAFMNKIELMQMENDQLKDRIKKLENGEISDDVFETTNQLIVSSSNGIPSNQLTVDVSPISTSAHLSPMPGCDGMLIGNRLSPAHELTPTQLGVISAAAMILGTDCKAKECMEYRRKITEENKELKDKVSSQGNQITDISNDLDLSKRNIEKLNGDIDNLKNKNKQLSGCIEEKEAEVNASSMTISRLHSTNESLNKAVTYLEEKIQVYQDTILKHDLLINDNFDNTYKNKDDPSTWRIGFVDTNRYSVNYSKRVQTDLTAEDLSHHENQFMSLNDKLQELEKEFESKNISMTDRFQDIEQNLILKAKLVETLSRQLEENAKIIQEEEKNRQTEREIFENRINSLAVMANKVPILEIEVEKLREEKSLIELKYKRLEEDYDDILSKNLETNLNKLTQVDVYWKEKMHGLENKKKVVESDLAKIKKDYDNFVLKSKVEKADLEARLTSSITHTNELFKCINKNTIESGVQVEPKMNSKYVSCKPNMKHKPTEIGKDDLWNEDEERLKSISAELQITKKQVKVLQEKLIEFEKHKQESDELSSIGIQISNSKNLSSNKKSYRTSISPKPIDGRSEPHMQIPTIRCHSPSFSGSIGSDIVMGTSITPCASFSIFNEQICENDERLEELMGTNQELKQRIEELESENNEYASREKERIQRLASEFETLRSELDEEIKKYEKEKKIMKGKIIFLEKFKCENMELRRKCKELRKILKQFSKGDEASLDSLCTLEPTSTFLEIDKVIHKSKSSNDIPKNETTNKGIERHVSTSNVNDLSNSNDSYLIEMQKLQSKNMILEKELSLMKKMLENNIKKTLASLTRKIPQKANEENDDEYNNKLTEYSEPEYNNLSNDLDEVCFELTKFMEHIMDSDGSGKLGEHPKKIHKATEKISKWFNEHINNVKNEVCQDKQYNSGIIESLASQLDYVTKNLHDAYLELSLFKQENKNDRKISAGEREKHGFQRSRSHSGRGYGSDSKNKYDSLSLASKELKEWKEKTGTMFRELYRLRGEFSKVDEERRELIYNLKILRGELEIEKAKRETLEVEMKKKLPPKKDVMDTSNIIDEKISSMKSFDRGTVIKSMNSLYHSINSEQSIGGETGTFKSLSTISSNKRKAISDNSMLTSFVSCYSLNDLESEQGSLNEESTATLLNEIRNNKAITIKQLSLGEPNLIINNKKVSPEKLLNKNKIHKRTFSQTDDINIVTSKRNMETELIILREALKKQSIKLKDKIKYLEEELERCKISENERKSIKNKIEMQRVENEMYERRVRELEEERQNMYLIMFKKGQEAQRFEGFENKTIDQMTEDRIILKFLHDALYYYFVNKGDSKEHLQAILTMLNFTPQQKDEVLNHYSKRKSPF</sequence>
<feature type="coiled-coil region" evidence="1">
    <location>
        <begin position="1318"/>
        <end position="1405"/>
    </location>
</feature>
<feature type="region of interest" description="Disordered" evidence="2">
    <location>
        <begin position="196"/>
        <end position="216"/>
    </location>
</feature>
<feature type="compositionally biased region" description="Basic and acidic residues" evidence="2">
    <location>
        <begin position="1640"/>
        <end position="1651"/>
    </location>
</feature>
<feature type="coiled-coil region" evidence="1">
    <location>
        <begin position="481"/>
        <end position="508"/>
    </location>
</feature>
<keyword evidence="3" id="KW-1185">Reference proteome</keyword>
<dbReference type="PANTHER" id="PTHR23159">
    <property type="entry name" value="CENTROSOMAL PROTEIN 2"/>
    <property type="match status" value="1"/>
</dbReference>
<feature type="coiled-coil region" evidence="1">
    <location>
        <begin position="1908"/>
        <end position="1973"/>
    </location>
</feature>
<evidence type="ECO:0000313" key="3">
    <source>
        <dbReference type="Proteomes" id="UP000038045"/>
    </source>
</evidence>
<dbReference type="STRING" id="131310.A0A0N4Z0Z9"/>
<dbReference type="Proteomes" id="UP000038045">
    <property type="component" value="Unplaced"/>
</dbReference>
<feature type="coiled-coil region" evidence="1">
    <location>
        <begin position="534"/>
        <end position="561"/>
    </location>
</feature>
<keyword evidence="1" id="KW-0175">Coiled coil</keyword>
<feature type="region of interest" description="Disordered" evidence="2">
    <location>
        <begin position="1248"/>
        <end position="1270"/>
    </location>
</feature>
<name>A0A0N4Z0Z9_PARTI</name>
<feature type="region of interest" description="Disordered" evidence="2">
    <location>
        <begin position="366"/>
        <end position="388"/>
    </location>
</feature>
<evidence type="ECO:0000256" key="2">
    <source>
        <dbReference type="SAM" id="MobiDB-lite"/>
    </source>
</evidence>
<feature type="region of interest" description="Disordered" evidence="2">
    <location>
        <begin position="291"/>
        <end position="354"/>
    </location>
</feature>
<feature type="region of interest" description="Disordered" evidence="2">
    <location>
        <begin position="1640"/>
        <end position="1668"/>
    </location>
</feature>
<accession>A0A0N4Z0Z9</accession>
<proteinExistence type="predicted"/>